<dbReference type="EMBL" id="KN832987">
    <property type="protein sequence ID" value="KIM84759.1"/>
    <property type="molecule type" value="Genomic_DNA"/>
</dbReference>
<reference evidence="2" key="2">
    <citation type="submission" date="2015-01" db="EMBL/GenBank/DDBJ databases">
        <title>Evolutionary Origins and Diversification of the Mycorrhizal Mutualists.</title>
        <authorList>
            <consortium name="DOE Joint Genome Institute"/>
            <consortium name="Mycorrhizal Genomics Consortium"/>
            <person name="Kohler A."/>
            <person name="Kuo A."/>
            <person name="Nagy L.G."/>
            <person name="Floudas D."/>
            <person name="Copeland A."/>
            <person name="Barry K.W."/>
            <person name="Cichocki N."/>
            <person name="Veneault-Fourrey C."/>
            <person name="LaButti K."/>
            <person name="Lindquist E.A."/>
            <person name="Lipzen A."/>
            <person name="Lundell T."/>
            <person name="Morin E."/>
            <person name="Murat C."/>
            <person name="Riley R."/>
            <person name="Ohm R."/>
            <person name="Sun H."/>
            <person name="Tunlid A."/>
            <person name="Henrissat B."/>
            <person name="Grigoriev I.V."/>
            <person name="Hibbett D.S."/>
            <person name="Martin F."/>
        </authorList>
    </citation>
    <scope>NUCLEOTIDE SEQUENCE [LARGE SCALE GENOMIC DNA]</scope>
    <source>
        <strain evidence="2">F 1598</strain>
    </source>
</reference>
<accession>A0A0C3FYM6</accession>
<keyword evidence="2" id="KW-1185">Reference proteome</keyword>
<dbReference type="STRING" id="765440.A0A0C3FYM6"/>
<dbReference type="AlphaFoldDB" id="A0A0C3FYM6"/>
<gene>
    <name evidence="1" type="ORF">PILCRDRAFT_818367</name>
</gene>
<dbReference type="InParanoid" id="A0A0C3FYM6"/>
<dbReference type="Proteomes" id="UP000054166">
    <property type="component" value="Unassembled WGS sequence"/>
</dbReference>
<reference evidence="1 2" key="1">
    <citation type="submission" date="2014-04" db="EMBL/GenBank/DDBJ databases">
        <authorList>
            <consortium name="DOE Joint Genome Institute"/>
            <person name="Kuo A."/>
            <person name="Tarkka M."/>
            <person name="Buscot F."/>
            <person name="Kohler A."/>
            <person name="Nagy L.G."/>
            <person name="Floudas D."/>
            <person name="Copeland A."/>
            <person name="Barry K.W."/>
            <person name="Cichocki N."/>
            <person name="Veneault-Fourrey C."/>
            <person name="LaButti K."/>
            <person name="Lindquist E.A."/>
            <person name="Lipzen A."/>
            <person name="Lundell T."/>
            <person name="Morin E."/>
            <person name="Murat C."/>
            <person name="Sun H."/>
            <person name="Tunlid A."/>
            <person name="Henrissat B."/>
            <person name="Grigoriev I.V."/>
            <person name="Hibbett D.S."/>
            <person name="Martin F."/>
            <person name="Nordberg H.P."/>
            <person name="Cantor M.N."/>
            <person name="Hua S.X."/>
        </authorList>
    </citation>
    <scope>NUCLEOTIDE SEQUENCE [LARGE SCALE GENOMIC DNA]</scope>
    <source>
        <strain evidence="1 2">F 1598</strain>
    </source>
</reference>
<proteinExistence type="predicted"/>
<sequence length="209" mass="23237">MNVQKPVLDLYLFSPECIKHDAALADALAEVEAALNDTDVEAVIIDLMCKTGLLEFILSASPMVADRVSSYVLEHFPTTADAFASSLAHKLLQRFWSYLFFIRRSFPTDTSNSLENCRKSVEWAPSVLQAISTMLYSNTHLDSLVQNGARHRGAPRRRATVTVNPEPFQKLGIDAPNTTEAAEHSAVSVLQDQKRILEVISFMTLPFLP</sequence>
<dbReference type="HOGENOM" id="CLU_1315829_0_0_1"/>
<evidence type="ECO:0000313" key="2">
    <source>
        <dbReference type="Proteomes" id="UP000054166"/>
    </source>
</evidence>
<organism evidence="1 2">
    <name type="scientific">Piloderma croceum (strain F 1598)</name>
    <dbReference type="NCBI Taxonomy" id="765440"/>
    <lineage>
        <taxon>Eukaryota</taxon>
        <taxon>Fungi</taxon>
        <taxon>Dikarya</taxon>
        <taxon>Basidiomycota</taxon>
        <taxon>Agaricomycotina</taxon>
        <taxon>Agaricomycetes</taxon>
        <taxon>Agaricomycetidae</taxon>
        <taxon>Atheliales</taxon>
        <taxon>Atheliaceae</taxon>
        <taxon>Piloderma</taxon>
    </lineage>
</organism>
<protein>
    <submittedName>
        <fullName evidence="1">Uncharacterized protein</fullName>
    </submittedName>
</protein>
<name>A0A0C3FYM6_PILCF</name>
<evidence type="ECO:0000313" key="1">
    <source>
        <dbReference type="EMBL" id="KIM84759.1"/>
    </source>
</evidence>